<accession>A0ABQ1PLG3</accession>
<dbReference type="Proteomes" id="UP000597301">
    <property type="component" value="Unassembled WGS sequence"/>
</dbReference>
<dbReference type="RefSeq" id="WP_188640518.1">
    <property type="nucleotide sequence ID" value="NZ_BMHM01000008.1"/>
</dbReference>
<dbReference type="EMBL" id="BMHM01000008">
    <property type="protein sequence ID" value="GGC99234.1"/>
    <property type="molecule type" value="Genomic_DNA"/>
</dbReference>
<organism evidence="1 2">
    <name type="scientific">Vreelandella lutescens</name>
    <dbReference type="NCBI Taxonomy" id="1602943"/>
    <lineage>
        <taxon>Bacteria</taxon>
        <taxon>Pseudomonadati</taxon>
        <taxon>Pseudomonadota</taxon>
        <taxon>Gammaproteobacteria</taxon>
        <taxon>Oceanospirillales</taxon>
        <taxon>Halomonadaceae</taxon>
        <taxon>Vreelandella</taxon>
    </lineage>
</organism>
<gene>
    <name evidence="1" type="ORF">GCM10011382_32180</name>
</gene>
<reference evidence="2" key="1">
    <citation type="journal article" date="2019" name="Int. J. Syst. Evol. Microbiol.">
        <title>The Global Catalogue of Microorganisms (GCM) 10K type strain sequencing project: providing services to taxonomists for standard genome sequencing and annotation.</title>
        <authorList>
            <consortium name="The Broad Institute Genomics Platform"/>
            <consortium name="The Broad Institute Genome Sequencing Center for Infectious Disease"/>
            <person name="Wu L."/>
            <person name="Ma J."/>
        </authorList>
    </citation>
    <scope>NUCLEOTIDE SEQUENCE [LARGE SCALE GENOMIC DNA]</scope>
    <source>
        <strain evidence="2">CGMCC 1.15122</strain>
    </source>
</reference>
<proteinExistence type="predicted"/>
<dbReference type="SUPFAM" id="SSF53328">
    <property type="entry name" value="Formyltransferase"/>
    <property type="match status" value="1"/>
</dbReference>
<dbReference type="Gene3D" id="3.40.50.170">
    <property type="entry name" value="Formyl transferase, N-terminal domain"/>
    <property type="match status" value="1"/>
</dbReference>
<comment type="caution">
    <text evidence="1">The sequence shown here is derived from an EMBL/GenBank/DDBJ whole genome shotgun (WGS) entry which is preliminary data.</text>
</comment>
<sequence>MNSLRYPYDDGDNLESRHSYTYAPYHGRQFLVAWEAARDVLIRDVDLSYVSLPSPASTQTPYPTDNNVDTSALLESLNYQLFRNKKHQADSFYNWLNWMIQRFEVSKRLHLGYKINKNKIEPVGTYRDLSLYVRFSEVLVAAYREFEKLPALNALIKCLDTLYSVEKKLTVEQRRRVAYVANIERELVFYLCSKINENVHQCSLDLPRAQESNCSGKLLGNVTLLLADTMRSRAYAQSLLAYGFRMGKIILMTSSSQKKWGQSEKRLVPPASDAFGDVFIPDLRVPLEDTCQMLSENIEVLDTGSVNNQSVIESLNRFSHELVVFSGFGGEIVHRDVLTAAGPFLHMHAGWLPEFRGSTTTYYSFMISGNAGVSAILLSPSIDAGEIFFRELYPLPPTDMEIDYYYDGIIRSDVMIRVLTHYYTHKQLPGGQVQDQKEGETYYVIHPLLKTISILMVRSKSPFYG</sequence>
<keyword evidence="2" id="KW-1185">Reference proteome</keyword>
<protein>
    <submittedName>
        <fullName evidence="1">Uncharacterized protein</fullName>
    </submittedName>
</protein>
<evidence type="ECO:0000313" key="2">
    <source>
        <dbReference type="Proteomes" id="UP000597301"/>
    </source>
</evidence>
<dbReference type="InterPro" id="IPR036477">
    <property type="entry name" value="Formyl_transf_N_sf"/>
</dbReference>
<evidence type="ECO:0000313" key="1">
    <source>
        <dbReference type="EMBL" id="GGC99234.1"/>
    </source>
</evidence>
<name>A0ABQ1PLG3_9GAMM</name>